<accession>A0AAV9ALK2</accession>
<evidence type="ECO:0000256" key="1">
    <source>
        <dbReference type="SAM" id="MobiDB-lite"/>
    </source>
</evidence>
<reference evidence="2" key="1">
    <citation type="journal article" date="2023" name="Nat. Commun.">
        <title>Diploid and tetraploid genomes of Acorus and the evolution of monocots.</title>
        <authorList>
            <person name="Ma L."/>
            <person name="Liu K.W."/>
            <person name="Li Z."/>
            <person name="Hsiao Y.Y."/>
            <person name="Qi Y."/>
            <person name="Fu T."/>
            <person name="Tang G.D."/>
            <person name="Zhang D."/>
            <person name="Sun W.H."/>
            <person name="Liu D.K."/>
            <person name="Li Y."/>
            <person name="Chen G.Z."/>
            <person name="Liu X.D."/>
            <person name="Liao X.Y."/>
            <person name="Jiang Y.T."/>
            <person name="Yu X."/>
            <person name="Hao Y."/>
            <person name="Huang J."/>
            <person name="Zhao X.W."/>
            <person name="Ke S."/>
            <person name="Chen Y.Y."/>
            <person name="Wu W.L."/>
            <person name="Hsu J.L."/>
            <person name="Lin Y.F."/>
            <person name="Huang M.D."/>
            <person name="Li C.Y."/>
            <person name="Huang L."/>
            <person name="Wang Z.W."/>
            <person name="Zhao X."/>
            <person name="Zhong W.Y."/>
            <person name="Peng D.H."/>
            <person name="Ahmad S."/>
            <person name="Lan S."/>
            <person name="Zhang J.S."/>
            <person name="Tsai W.C."/>
            <person name="Van de Peer Y."/>
            <person name="Liu Z.J."/>
        </authorList>
    </citation>
    <scope>NUCLEOTIDE SEQUENCE</scope>
    <source>
        <strain evidence="2">SCP</strain>
    </source>
</reference>
<comment type="caution">
    <text evidence="2">The sequence shown here is derived from an EMBL/GenBank/DDBJ whole genome shotgun (WGS) entry which is preliminary data.</text>
</comment>
<reference evidence="2" key="2">
    <citation type="submission" date="2023-06" db="EMBL/GenBank/DDBJ databases">
        <authorList>
            <person name="Ma L."/>
            <person name="Liu K.-W."/>
            <person name="Li Z."/>
            <person name="Hsiao Y.-Y."/>
            <person name="Qi Y."/>
            <person name="Fu T."/>
            <person name="Tang G."/>
            <person name="Zhang D."/>
            <person name="Sun W.-H."/>
            <person name="Liu D.-K."/>
            <person name="Li Y."/>
            <person name="Chen G.-Z."/>
            <person name="Liu X.-D."/>
            <person name="Liao X.-Y."/>
            <person name="Jiang Y.-T."/>
            <person name="Yu X."/>
            <person name="Hao Y."/>
            <person name="Huang J."/>
            <person name="Zhao X.-W."/>
            <person name="Ke S."/>
            <person name="Chen Y.-Y."/>
            <person name="Wu W.-L."/>
            <person name="Hsu J.-L."/>
            <person name="Lin Y.-F."/>
            <person name="Huang M.-D."/>
            <person name="Li C.-Y."/>
            <person name="Huang L."/>
            <person name="Wang Z.-W."/>
            <person name="Zhao X."/>
            <person name="Zhong W.-Y."/>
            <person name="Peng D.-H."/>
            <person name="Ahmad S."/>
            <person name="Lan S."/>
            <person name="Zhang J.-S."/>
            <person name="Tsai W.-C."/>
            <person name="Van De Peer Y."/>
            <person name="Liu Z.-J."/>
        </authorList>
    </citation>
    <scope>NUCLEOTIDE SEQUENCE</scope>
    <source>
        <strain evidence="2">SCP</strain>
        <tissue evidence="2">Leaves</tissue>
    </source>
</reference>
<sequence>MENGVHFHDKVSINGASISYPPEKSHLAAHMTLCAIRYLDQLEMASVYDTKTYWRQSLLVGTMAFSAQAHSNQIPITTARDNTASAQPRWEHHRESLHLHRIYTQEVFETQSPSLAKEAGVQSDASGSKDGPKVEGGVPPDAEERGPADSDCVVE</sequence>
<feature type="region of interest" description="Disordered" evidence="1">
    <location>
        <begin position="113"/>
        <end position="155"/>
    </location>
</feature>
<evidence type="ECO:0000313" key="2">
    <source>
        <dbReference type="EMBL" id="KAK1265021.1"/>
    </source>
</evidence>
<gene>
    <name evidence="2" type="ORF">QJS04_geneDACA018157</name>
</gene>
<protein>
    <submittedName>
        <fullName evidence="2">Uncharacterized protein</fullName>
    </submittedName>
</protein>
<name>A0AAV9ALK2_ACOGR</name>
<dbReference type="AlphaFoldDB" id="A0AAV9ALK2"/>
<organism evidence="2 3">
    <name type="scientific">Acorus gramineus</name>
    <name type="common">Dwarf sweet flag</name>
    <dbReference type="NCBI Taxonomy" id="55184"/>
    <lineage>
        <taxon>Eukaryota</taxon>
        <taxon>Viridiplantae</taxon>
        <taxon>Streptophyta</taxon>
        <taxon>Embryophyta</taxon>
        <taxon>Tracheophyta</taxon>
        <taxon>Spermatophyta</taxon>
        <taxon>Magnoliopsida</taxon>
        <taxon>Liliopsida</taxon>
        <taxon>Acoraceae</taxon>
        <taxon>Acorus</taxon>
    </lineage>
</organism>
<dbReference type="Proteomes" id="UP001179952">
    <property type="component" value="Unassembled WGS sequence"/>
</dbReference>
<keyword evidence="3" id="KW-1185">Reference proteome</keyword>
<proteinExistence type="predicted"/>
<evidence type="ECO:0000313" key="3">
    <source>
        <dbReference type="Proteomes" id="UP001179952"/>
    </source>
</evidence>
<dbReference type="EMBL" id="JAUJYN010000008">
    <property type="protein sequence ID" value="KAK1265021.1"/>
    <property type="molecule type" value="Genomic_DNA"/>
</dbReference>